<comment type="caution">
    <text evidence="1">The sequence shown here is derived from an EMBL/GenBank/DDBJ whole genome shotgun (WGS) entry which is preliminary data.</text>
</comment>
<dbReference type="Proteomes" id="UP001165960">
    <property type="component" value="Unassembled WGS sequence"/>
</dbReference>
<evidence type="ECO:0000313" key="1">
    <source>
        <dbReference type="EMBL" id="KAJ9068448.1"/>
    </source>
</evidence>
<keyword evidence="2" id="KW-1185">Reference proteome</keyword>
<gene>
    <name evidence="1" type="primary">RPL22_2</name>
    <name evidence="1" type="ORF">DSO57_1028528</name>
</gene>
<evidence type="ECO:0000313" key="2">
    <source>
        <dbReference type="Proteomes" id="UP001165960"/>
    </source>
</evidence>
<name>A0ACC2T1H1_9FUNG</name>
<dbReference type="EMBL" id="QTSX02003732">
    <property type="protein sequence ID" value="KAJ9068448.1"/>
    <property type="molecule type" value="Genomic_DNA"/>
</dbReference>
<proteinExistence type="predicted"/>
<protein>
    <submittedName>
        <fullName evidence="1">60S ribosomal protein L22</fullName>
    </submittedName>
</protein>
<organism evidence="1 2">
    <name type="scientific">Entomophthora muscae</name>
    <dbReference type="NCBI Taxonomy" id="34485"/>
    <lineage>
        <taxon>Eukaryota</taxon>
        <taxon>Fungi</taxon>
        <taxon>Fungi incertae sedis</taxon>
        <taxon>Zoopagomycota</taxon>
        <taxon>Entomophthoromycotina</taxon>
        <taxon>Entomophthoromycetes</taxon>
        <taxon>Entomophthorales</taxon>
        <taxon>Entomophthoraceae</taxon>
        <taxon>Entomophthora</taxon>
    </lineage>
</organism>
<sequence>MAPAINKPLNLKYVIDCSAPVKDNVLDIAAFEKFLHDRLKVNGRTGNLGTNVSFSRADGRIVLSSKIPVSKRTLKYLSKKFLKKNNLRDWLRVVASNKQSYELRYFNISQDDDEDDEE</sequence>
<keyword evidence="1" id="KW-0689">Ribosomal protein</keyword>
<keyword evidence="1" id="KW-0687">Ribonucleoprotein</keyword>
<accession>A0ACC2T1H1</accession>
<reference evidence="1" key="1">
    <citation type="submission" date="2022-04" db="EMBL/GenBank/DDBJ databases">
        <title>Genome of the entomopathogenic fungus Entomophthora muscae.</title>
        <authorList>
            <person name="Elya C."/>
            <person name="Lovett B.R."/>
            <person name="Lee E."/>
            <person name="Macias A.M."/>
            <person name="Hajek A.E."/>
            <person name="De Bivort B.L."/>
            <person name="Kasson M.T."/>
            <person name="De Fine Licht H.H."/>
            <person name="Stajich J.E."/>
        </authorList>
    </citation>
    <scope>NUCLEOTIDE SEQUENCE</scope>
    <source>
        <strain evidence="1">Berkeley</strain>
    </source>
</reference>